<sequence>MLFARRAPQPVDRVQHADDVRQQFTALGAHPGAAAFTLQQIDAEFPLRIPHGPAQRGLRHVEFLGGAARRSEPRPGDRRDVFQLLYSHPRRMRRHQDRSRVSLSRLREIRWSG</sequence>
<accession>A0A918PDW6</accession>
<reference evidence="1" key="1">
    <citation type="journal article" date="2014" name="Int. J. Syst. Evol. Microbiol.">
        <title>Complete genome sequence of Corynebacterium casei LMG S-19264T (=DSM 44701T), isolated from a smear-ripened cheese.</title>
        <authorList>
            <consortium name="US DOE Joint Genome Institute (JGI-PGF)"/>
            <person name="Walter F."/>
            <person name="Albersmeier A."/>
            <person name="Kalinowski J."/>
            <person name="Ruckert C."/>
        </authorList>
    </citation>
    <scope>NUCLEOTIDE SEQUENCE</scope>
    <source>
        <strain evidence="1">JCM 4815</strain>
    </source>
</reference>
<evidence type="ECO:0000313" key="1">
    <source>
        <dbReference type="EMBL" id="GGZ00763.1"/>
    </source>
</evidence>
<reference evidence="1" key="2">
    <citation type="submission" date="2020-09" db="EMBL/GenBank/DDBJ databases">
        <authorList>
            <person name="Sun Q."/>
            <person name="Ohkuma M."/>
        </authorList>
    </citation>
    <scope>NUCLEOTIDE SEQUENCE</scope>
    <source>
        <strain evidence="1">JCM 4815</strain>
    </source>
</reference>
<evidence type="ECO:0000313" key="2">
    <source>
        <dbReference type="Proteomes" id="UP000622166"/>
    </source>
</evidence>
<keyword evidence="2" id="KW-1185">Reference proteome</keyword>
<organism evidence="1 2">
    <name type="scientific">Streptomyces poonensis</name>
    <dbReference type="NCBI Taxonomy" id="68255"/>
    <lineage>
        <taxon>Bacteria</taxon>
        <taxon>Bacillati</taxon>
        <taxon>Actinomycetota</taxon>
        <taxon>Actinomycetes</taxon>
        <taxon>Kitasatosporales</taxon>
        <taxon>Streptomycetaceae</taxon>
        <taxon>Streptomyces</taxon>
    </lineage>
</organism>
<dbReference type="AlphaFoldDB" id="A0A918PDW6"/>
<dbReference type="Proteomes" id="UP000622166">
    <property type="component" value="Unassembled WGS sequence"/>
</dbReference>
<proteinExistence type="predicted"/>
<dbReference type="EMBL" id="BMVW01000002">
    <property type="protein sequence ID" value="GGZ00763.1"/>
    <property type="molecule type" value="Genomic_DNA"/>
</dbReference>
<protein>
    <submittedName>
        <fullName evidence="1">Uncharacterized protein</fullName>
    </submittedName>
</protein>
<name>A0A918PDW6_9ACTN</name>
<gene>
    <name evidence="1" type="ORF">GCM10010365_19470</name>
</gene>
<comment type="caution">
    <text evidence="1">The sequence shown here is derived from an EMBL/GenBank/DDBJ whole genome shotgun (WGS) entry which is preliminary data.</text>
</comment>